<reference evidence="1 2" key="1">
    <citation type="submission" date="2016-03" db="EMBL/GenBank/DDBJ databases">
        <title>Niastella vici sp. nov., isolated from farmland soil.</title>
        <authorList>
            <person name="Chen L."/>
            <person name="Wang D."/>
            <person name="Yang S."/>
            <person name="Wang G."/>
        </authorList>
    </citation>
    <scope>NUCLEOTIDE SEQUENCE [LARGE SCALE GENOMIC DNA]</scope>
    <source>
        <strain evidence="1 2">DJ57</strain>
    </source>
</reference>
<dbReference type="Proteomes" id="UP000192796">
    <property type="component" value="Unassembled WGS sequence"/>
</dbReference>
<dbReference type="AlphaFoldDB" id="A0A1V9FER1"/>
<dbReference type="EMBL" id="LVYD01000124">
    <property type="protein sequence ID" value="OQP56848.1"/>
    <property type="molecule type" value="Genomic_DNA"/>
</dbReference>
<name>A0A1V9FER1_9BACT</name>
<proteinExistence type="predicted"/>
<accession>A0A1V9FER1</accession>
<evidence type="ECO:0000313" key="2">
    <source>
        <dbReference type="Proteomes" id="UP000192796"/>
    </source>
</evidence>
<organism evidence="1 2">
    <name type="scientific">Niastella vici</name>
    <dbReference type="NCBI Taxonomy" id="1703345"/>
    <lineage>
        <taxon>Bacteria</taxon>
        <taxon>Pseudomonadati</taxon>
        <taxon>Bacteroidota</taxon>
        <taxon>Chitinophagia</taxon>
        <taxon>Chitinophagales</taxon>
        <taxon>Chitinophagaceae</taxon>
        <taxon>Niastella</taxon>
    </lineage>
</organism>
<evidence type="ECO:0000313" key="1">
    <source>
        <dbReference type="EMBL" id="OQP56848.1"/>
    </source>
</evidence>
<sequence length="59" mass="6984">MFNFMRMKKVYKIKSELFNQVSTYTVDENLNKLKGKVLAPKKLEEANKLLRKLKTPLPK</sequence>
<comment type="caution">
    <text evidence="1">The sequence shown here is derived from an EMBL/GenBank/DDBJ whole genome shotgun (WGS) entry which is preliminary data.</text>
</comment>
<keyword evidence="2" id="KW-1185">Reference proteome</keyword>
<protein>
    <submittedName>
        <fullName evidence="1">Uncharacterized protein</fullName>
    </submittedName>
</protein>
<gene>
    <name evidence="1" type="ORF">A3860_09700</name>
</gene>